<dbReference type="WBParaSite" id="L893_g4881.t1">
    <property type="protein sequence ID" value="L893_g4881.t1"/>
    <property type="gene ID" value="L893_g4881"/>
</dbReference>
<keyword evidence="1" id="KW-1133">Transmembrane helix</keyword>
<keyword evidence="1" id="KW-0472">Membrane</keyword>
<protein>
    <submittedName>
        <fullName evidence="3">SEA domain-containing protein</fullName>
    </submittedName>
</protein>
<dbReference type="AlphaFoldDB" id="A0A1I8AFB4"/>
<evidence type="ECO:0000313" key="3">
    <source>
        <dbReference type="WBParaSite" id="L893_g4881.t1"/>
    </source>
</evidence>
<keyword evidence="1" id="KW-0812">Transmembrane</keyword>
<name>A0A1I8AFB4_9BILA</name>
<accession>A0A1I8AFB4</accession>
<organism evidence="2 3">
    <name type="scientific">Steinernema glaseri</name>
    <dbReference type="NCBI Taxonomy" id="37863"/>
    <lineage>
        <taxon>Eukaryota</taxon>
        <taxon>Metazoa</taxon>
        <taxon>Ecdysozoa</taxon>
        <taxon>Nematoda</taxon>
        <taxon>Chromadorea</taxon>
        <taxon>Rhabditida</taxon>
        <taxon>Tylenchina</taxon>
        <taxon>Panagrolaimomorpha</taxon>
        <taxon>Strongyloidoidea</taxon>
        <taxon>Steinernematidae</taxon>
        <taxon>Steinernema</taxon>
    </lineage>
</organism>
<dbReference type="Proteomes" id="UP000095287">
    <property type="component" value="Unplaced"/>
</dbReference>
<keyword evidence="2" id="KW-1185">Reference proteome</keyword>
<reference evidence="3" key="1">
    <citation type="submission" date="2016-11" db="UniProtKB">
        <authorList>
            <consortium name="WormBaseParasite"/>
        </authorList>
    </citation>
    <scope>IDENTIFICATION</scope>
</reference>
<evidence type="ECO:0000256" key="1">
    <source>
        <dbReference type="SAM" id="Phobius"/>
    </source>
</evidence>
<feature type="transmembrane region" description="Helical" evidence="1">
    <location>
        <begin position="38"/>
        <end position="62"/>
    </location>
</feature>
<proteinExistence type="predicted"/>
<sequence>MIVVAQQKDDRVVTTVADPDDDFDQLDGSPSVCGAPRIAVFLTVFIVVLLGCSILFVAVYVIHMLIASASSGSVHTEPTITRFNERSTLVIQKTRELMRSSSIIEILQSDTSRFRDKKITIFPKFYRVDLS</sequence>
<evidence type="ECO:0000313" key="2">
    <source>
        <dbReference type="Proteomes" id="UP000095287"/>
    </source>
</evidence>